<dbReference type="Proteomes" id="UP001597011">
    <property type="component" value="Unassembled WGS sequence"/>
</dbReference>
<proteinExistence type="predicted"/>
<protein>
    <submittedName>
        <fullName evidence="1">Mobilization protein MbpA</fullName>
    </submittedName>
</protein>
<dbReference type="NCBIfam" id="NF041418">
    <property type="entry name" value="MbpA"/>
    <property type="match status" value="1"/>
</dbReference>
<reference evidence="2" key="1">
    <citation type="journal article" date="2019" name="Int. J. Syst. Evol. Microbiol.">
        <title>The Global Catalogue of Microorganisms (GCM) 10K type strain sequencing project: providing services to taxonomists for standard genome sequencing and annotation.</title>
        <authorList>
            <consortium name="The Broad Institute Genomics Platform"/>
            <consortium name="The Broad Institute Genome Sequencing Center for Infectious Disease"/>
            <person name="Wu L."/>
            <person name="Ma J."/>
        </authorList>
    </citation>
    <scope>NUCLEOTIDE SEQUENCE [LARGE SCALE GENOMIC DNA]</scope>
    <source>
        <strain evidence="2">CCUG 60529</strain>
    </source>
</reference>
<name>A0ABW3BQ42_9FLAO</name>
<dbReference type="RefSeq" id="WP_379939351.1">
    <property type="nucleotide sequence ID" value="NZ_JBHTIB010000002.1"/>
</dbReference>
<dbReference type="EMBL" id="JBHTIB010000002">
    <property type="protein sequence ID" value="MFD0834803.1"/>
    <property type="molecule type" value="Genomic_DNA"/>
</dbReference>
<sequence>MKSRKLVDIKNQQTETEKERILILPTDAFHNSDVIELWLEITNSETEMVLGRNSRCVSVDTTLSAPLGRSEKRVFNGKGDLVKFRCSIYEKKLLKVKAARCGLTLSEYFRRVALEQDITERFTDEHIELYKMLIKYHNNFKSIGNMFKKRDPKLMEAVHELANKIKDHLKKFQE</sequence>
<keyword evidence="2" id="KW-1185">Reference proteome</keyword>
<dbReference type="Pfam" id="PF21983">
    <property type="entry name" value="NikA-like"/>
    <property type="match status" value="1"/>
</dbReference>
<comment type="caution">
    <text evidence="1">The sequence shown here is derived from an EMBL/GenBank/DDBJ whole genome shotgun (WGS) entry which is preliminary data.</text>
</comment>
<accession>A0ABW3BQ42</accession>
<gene>
    <name evidence="1" type="primary">mbpA</name>
    <name evidence="1" type="ORF">ACFQ0I_03430</name>
</gene>
<evidence type="ECO:0000313" key="2">
    <source>
        <dbReference type="Proteomes" id="UP001597011"/>
    </source>
</evidence>
<dbReference type="InterPro" id="IPR053842">
    <property type="entry name" value="NikA-like"/>
</dbReference>
<organism evidence="1 2">
    <name type="scientific">Mariniflexile aquimaris</name>
    <dbReference type="NCBI Taxonomy" id="881009"/>
    <lineage>
        <taxon>Bacteria</taxon>
        <taxon>Pseudomonadati</taxon>
        <taxon>Bacteroidota</taxon>
        <taxon>Flavobacteriia</taxon>
        <taxon>Flavobacteriales</taxon>
        <taxon>Flavobacteriaceae</taxon>
        <taxon>Mariniflexile</taxon>
    </lineage>
</organism>
<dbReference type="InterPro" id="IPR049793">
    <property type="entry name" value="MbpA-like"/>
</dbReference>
<evidence type="ECO:0000313" key="1">
    <source>
        <dbReference type="EMBL" id="MFD0834803.1"/>
    </source>
</evidence>